<dbReference type="Pfam" id="PF08085">
    <property type="entry name" value="Entericidin"/>
    <property type="match status" value="1"/>
</dbReference>
<dbReference type="GO" id="GO:0016020">
    <property type="term" value="C:membrane"/>
    <property type="evidence" value="ECO:0007669"/>
    <property type="project" value="InterPro"/>
</dbReference>
<dbReference type="AlphaFoldDB" id="A0A261S0X9"/>
<dbReference type="Proteomes" id="UP000216020">
    <property type="component" value="Unassembled WGS sequence"/>
</dbReference>
<evidence type="ECO:0000256" key="3">
    <source>
        <dbReference type="ARBA" id="ARBA00022729"/>
    </source>
</evidence>
<evidence type="ECO:0000256" key="5">
    <source>
        <dbReference type="ARBA" id="ARBA00023139"/>
    </source>
</evidence>
<dbReference type="PROSITE" id="PS51257">
    <property type="entry name" value="PROKAR_LIPOPROTEIN"/>
    <property type="match status" value="1"/>
</dbReference>
<protein>
    <submittedName>
        <fullName evidence="8">Entericidin</fullName>
    </submittedName>
</protein>
<evidence type="ECO:0000256" key="1">
    <source>
        <dbReference type="ARBA" id="ARBA00010296"/>
    </source>
</evidence>
<keyword evidence="6" id="KW-0449">Lipoprotein</keyword>
<keyword evidence="2" id="KW-1003">Cell membrane</keyword>
<keyword evidence="5" id="KW-0564">Palmitate</keyword>
<evidence type="ECO:0000256" key="2">
    <source>
        <dbReference type="ARBA" id="ARBA00022475"/>
    </source>
</evidence>
<reference evidence="9" key="1">
    <citation type="submission" date="2017-05" db="EMBL/GenBank/DDBJ databases">
        <title>Complete and WGS of Bordetella genogroups.</title>
        <authorList>
            <person name="Spilker T."/>
            <person name="Lipuma J."/>
        </authorList>
    </citation>
    <scope>NUCLEOTIDE SEQUENCE [LARGE SCALE GENOMIC DNA]</scope>
    <source>
        <strain evidence="9">AU16122</strain>
    </source>
</reference>
<proteinExistence type="inferred from homology"/>
<keyword evidence="9" id="KW-1185">Reference proteome</keyword>
<evidence type="ECO:0000256" key="6">
    <source>
        <dbReference type="ARBA" id="ARBA00023288"/>
    </source>
</evidence>
<sequence>MKNKAFLVVMLAFSALVAGCNTVHGAGQDIERGGEKIQNAADRHS</sequence>
<evidence type="ECO:0000313" key="8">
    <source>
        <dbReference type="EMBL" id="OZI30163.1"/>
    </source>
</evidence>
<evidence type="ECO:0000313" key="9">
    <source>
        <dbReference type="Proteomes" id="UP000216020"/>
    </source>
</evidence>
<feature type="signal peptide" evidence="7">
    <location>
        <begin position="1"/>
        <end position="25"/>
    </location>
</feature>
<evidence type="ECO:0000256" key="4">
    <source>
        <dbReference type="ARBA" id="ARBA00023136"/>
    </source>
</evidence>
<dbReference type="InterPro" id="IPR012556">
    <property type="entry name" value="Entericidin"/>
</dbReference>
<keyword evidence="4" id="KW-0472">Membrane</keyword>
<gene>
    <name evidence="8" type="ORF">CAL29_19070</name>
</gene>
<evidence type="ECO:0000256" key="7">
    <source>
        <dbReference type="SAM" id="SignalP"/>
    </source>
</evidence>
<comment type="caution">
    <text evidence="8">The sequence shown here is derived from an EMBL/GenBank/DDBJ whole genome shotgun (WGS) entry which is preliminary data.</text>
</comment>
<name>A0A261S0X9_9BORD</name>
<accession>A0A261S0X9</accession>
<feature type="chain" id="PRO_5012627723" evidence="7">
    <location>
        <begin position="26"/>
        <end position="45"/>
    </location>
</feature>
<comment type="similarity">
    <text evidence="1">Belongs to the EcnA/EcnB lipoprotein family.</text>
</comment>
<dbReference type="RefSeq" id="WP_094854600.1">
    <property type="nucleotide sequence ID" value="NZ_NEVM01000005.1"/>
</dbReference>
<dbReference type="GO" id="GO:0009636">
    <property type="term" value="P:response to toxic substance"/>
    <property type="evidence" value="ECO:0007669"/>
    <property type="project" value="InterPro"/>
</dbReference>
<keyword evidence="3 7" id="KW-0732">Signal</keyword>
<dbReference type="OrthoDB" id="9181810at2"/>
<organism evidence="8 9">
    <name type="scientific">Bordetella genomosp. 10</name>
    <dbReference type="NCBI Taxonomy" id="1416804"/>
    <lineage>
        <taxon>Bacteria</taxon>
        <taxon>Pseudomonadati</taxon>
        <taxon>Pseudomonadota</taxon>
        <taxon>Betaproteobacteria</taxon>
        <taxon>Burkholderiales</taxon>
        <taxon>Alcaligenaceae</taxon>
        <taxon>Bordetella</taxon>
    </lineage>
</organism>
<dbReference type="EMBL" id="NEVM01000005">
    <property type="protein sequence ID" value="OZI30163.1"/>
    <property type="molecule type" value="Genomic_DNA"/>
</dbReference>